<evidence type="ECO:0000259" key="1">
    <source>
        <dbReference type="Pfam" id="PF00590"/>
    </source>
</evidence>
<accession>W1YTU2</accession>
<dbReference type="GO" id="GO:0008168">
    <property type="term" value="F:methyltransferase activity"/>
    <property type="evidence" value="ECO:0007669"/>
    <property type="project" value="UniProtKB-KW"/>
</dbReference>
<dbReference type="InterPro" id="IPR051810">
    <property type="entry name" value="Precorrin_MeTrfase"/>
</dbReference>
<feature type="non-terminal residue" evidence="2">
    <location>
        <position position="1"/>
    </location>
</feature>
<dbReference type="PANTHER" id="PTHR47036:SF1">
    <property type="entry name" value="COBALT-FACTOR III C(17)-METHYLTRANSFERASE-RELATED"/>
    <property type="match status" value="1"/>
</dbReference>
<keyword evidence="2" id="KW-0489">Methyltransferase</keyword>
<keyword evidence="2" id="KW-0808">Transferase</keyword>
<dbReference type="Gene3D" id="3.40.1010.10">
    <property type="entry name" value="Cobalt-precorrin-4 Transmethylase, Domain 1"/>
    <property type="match status" value="1"/>
</dbReference>
<dbReference type="PANTHER" id="PTHR47036">
    <property type="entry name" value="COBALT-FACTOR III C(17)-METHYLTRANSFERASE-RELATED"/>
    <property type="match status" value="1"/>
</dbReference>
<comment type="caution">
    <text evidence="2">The sequence shown here is derived from an EMBL/GenBank/DDBJ whole genome shotgun (WGS) entry which is preliminary data.</text>
</comment>
<gene>
    <name evidence="2" type="ORF">Q604_UNBC00270G0001</name>
</gene>
<reference evidence="2" key="1">
    <citation type="submission" date="2013-12" db="EMBL/GenBank/DDBJ databases">
        <title>A Varibaculum cambriense genome reconstructed from a premature infant gut community with otherwise low bacterial novelty that shifts toward anaerobic metabolism during the third week of life.</title>
        <authorList>
            <person name="Brown C.T."/>
            <person name="Sharon I."/>
            <person name="Thomas B.C."/>
            <person name="Castelle C.J."/>
            <person name="Morowitz M.J."/>
            <person name="Banfield J.F."/>
        </authorList>
    </citation>
    <scope>NUCLEOTIDE SEQUENCE</scope>
</reference>
<feature type="non-terminal residue" evidence="2">
    <location>
        <position position="110"/>
    </location>
</feature>
<proteinExistence type="predicted"/>
<dbReference type="Pfam" id="PF00590">
    <property type="entry name" value="TP_methylase"/>
    <property type="match status" value="1"/>
</dbReference>
<dbReference type="EMBL" id="AZMM01000270">
    <property type="protein sequence ID" value="ETJ45741.1"/>
    <property type="molecule type" value="Genomic_DNA"/>
</dbReference>
<evidence type="ECO:0000313" key="2">
    <source>
        <dbReference type="EMBL" id="ETJ45741.1"/>
    </source>
</evidence>
<dbReference type="AlphaFoldDB" id="W1YTU2"/>
<dbReference type="InterPro" id="IPR014777">
    <property type="entry name" value="4pyrrole_Mease_sub1"/>
</dbReference>
<organism evidence="2">
    <name type="scientific">human gut metagenome</name>
    <dbReference type="NCBI Taxonomy" id="408170"/>
    <lineage>
        <taxon>unclassified sequences</taxon>
        <taxon>metagenomes</taxon>
        <taxon>organismal metagenomes</taxon>
    </lineage>
</organism>
<dbReference type="InterPro" id="IPR035996">
    <property type="entry name" value="4pyrrol_Methylase_sf"/>
</dbReference>
<name>W1YTU2_9ZZZZ</name>
<dbReference type="InterPro" id="IPR000878">
    <property type="entry name" value="4pyrrol_Mease"/>
</dbReference>
<feature type="domain" description="Tetrapyrrole methylase" evidence="1">
    <location>
        <begin position="26"/>
        <end position="109"/>
    </location>
</feature>
<protein>
    <submittedName>
        <fullName evidence="2">Precorrin-3B C17-methyltransferase</fullName>
    </submittedName>
</protein>
<dbReference type="GO" id="GO:0032259">
    <property type="term" value="P:methylation"/>
    <property type="evidence" value="ECO:0007669"/>
    <property type="project" value="UniProtKB-KW"/>
</dbReference>
<sequence>QEPNINTAQNNLSQNNGSHCTGNIKVIGIGPGDEEFMTPQAREAILAADRVVGYLTYLDLIKDLIEGKETVGTAMMQEVDRCQQAVDLAVEGHQVVVVSSGDSGVYGMAG</sequence>
<dbReference type="SUPFAM" id="SSF53790">
    <property type="entry name" value="Tetrapyrrole methylase"/>
    <property type="match status" value="1"/>
</dbReference>